<accession>A0A5C6ACZ9</accession>
<gene>
    <name evidence="1" type="ORF">Pla108_19970</name>
</gene>
<evidence type="ECO:0000313" key="2">
    <source>
        <dbReference type="Proteomes" id="UP000317421"/>
    </source>
</evidence>
<reference evidence="1 2" key="1">
    <citation type="submission" date="2019-02" db="EMBL/GenBank/DDBJ databases">
        <title>Deep-cultivation of Planctomycetes and their phenomic and genomic characterization uncovers novel biology.</title>
        <authorList>
            <person name="Wiegand S."/>
            <person name="Jogler M."/>
            <person name="Boedeker C."/>
            <person name="Pinto D."/>
            <person name="Vollmers J."/>
            <person name="Rivas-Marin E."/>
            <person name="Kohn T."/>
            <person name="Peeters S.H."/>
            <person name="Heuer A."/>
            <person name="Rast P."/>
            <person name="Oberbeckmann S."/>
            <person name="Bunk B."/>
            <person name="Jeske O."/>
            <person name="Meyerdierks A."/>
            <person name="Storesund J.E."/>
            <person name="Kallscheuer N."/>
            <person name="Luecker S."/>
            <person name="Lage O.M."/>
            <person name="Pohl T."/>
            <person name="Merkel B.J."/>
            <person name="Hornburger P."/>
            <person name="Mueller R.-W."/>
            <person name="Bruemmer F."/>
            <person name="Labrenz M."/>
            <person name="Spormann A.M."/>
            <person name="Op Den Camp H."/>
            <person name="Overmann J."/>
            <person name="Amann R."/>
            <person name="Jetten M.S.M."/>
            <person name="Mascher T."/>
            <person name="Medema M.H."/>
            <person name="Devos D.P."/>
            <person name="Kaster A.-K."/>
            <person name="Ovreas L."/>
            <person name="Rohde M."/>
            <person name="Galperin M.Y."/>
            <person name="Jogler C."/>
        </authorList>
    </citation>
    <scope>NUCLEOTIDE SEQUENCE [LARGE SCALE GENOMIC DNA]</scope>
    <source>
        <strain evidence="1 2">Pla108</strain>
    </source>
</reference>
<evidence type="ECO:0008006" key="3">
    <source>
        <dbReference type="Google" id="ProtNLM"/>
    </source>
</evidence>
<dbReference type="EMBL" id="SJPR01000002">
    <property type="protein sequence ID" value="TWT97844.1"/>
    <property type="molecule type" value="Genomic_DNA"/>
</dbReference>
<comment type="caution">
    <text evidence="1">The sequence shown here is derived from an EMBL/GenBank/DDBJ whole genome shotgun (WGS) entry which is preliminary data.</text>
</comment>
<dbReference type="Proteomes" id="UP000317421">
    <property type="component" value="Unassembled WGS sequence"/>
</dbReference>
<dbReference type="AlphaFoldDB" id="A0A5C6ACZ9"/>
<evidence type="ECO:0000313" key="1">
    <source>
        <dbReference type="EMBL" id="TWT97844.1"/>
    </source>
</evidence>
<sequence>MTRNQSQVGILALVTVLLGCGEGTPSVSGQVTYDGNPVEKGTISVVPVGGGGSPAGGVIRDGSYQIEKVSLGKHLVSFSAKSLPAEQPTSNKSVRAVETIPPDAVGNGQEVEIVAGAQTMNFDLKPPR</sequence>
<proteinExistence type="predicted"/>
<dbReference type="OrthoDB" id="292337at2"/>
<protein>
    <recommendedName>
        <fullName evidence="3">Carboxypeptidase regulatory-like domain-containing protein</fullName>
    </recommendedName>
</protein>
<organism evidence="1 2">
    <name type="scientific">Botrimarina colliarenosi</name>
    <dbReference type="NCBI Taxonomy" id="2528001"/>
    <lineage>
        <taxon>Bacteria</taxon>
        <taxon>Pseudomonadati</taxon>
        <taxon>Planctomycetota</taxon>
        <taxon>Planctomycetia</taxon>
        <taxon>Pirellulales</taxon>
        <taxon>Lacipirellulaceae</taxon>
        <taxon>Botrimarina</taxon>
    </lineage>
</organism>
<dbReference type="RefSeq" id="WP_146444739.1">
    <property type="nucleotide sequence ID" value="NZ_SJPR01000002.1"/>
</dbReference>
<dbReference type="PROSITE" id="PS51257">
    <property type="entry name" value="PROKAR_LIPOPROTEIN"/>
    <property type="match status" value="1"/>
</dbReference>
<keyword evidence="2" id="KW-1185">Reference proteome</keyword>
<name>A0A5C6ACZ9_9BACT</name>